<evidence type="ECO:0000256" key="1">
    <source>
        <dbReference type="SAM" id="SignalP"/>
    </source>
</evidence>
<proteinExistence type="predicted"/>
<organism evidence="2 3">
    <name type="scientific">Janthinobacterium tructae</name>
    <dbReference type="NCBI Taxonomy" id="2590869"/>
    <lineage>
        <taxon>Bacteria</taxon>
        <taxon>Pseudomonadati</taxon>
        <taxon>Pseudomonadota</taxon>
        <taxon>Betaproteobacteria</taxon>
        <taxon>Burkholderiales</taxon>
        <taxon>Oxalobacteraceae</taxon>
        <taxon>Janthinobacterium</taxon>
    </lineage>
</organism>
<sequence length="594" mass="63908">MRATATLSLLGACLLTSGCQSAYLYNKKSDAIAKAAAEDYEASKFSEHLKAQRKVLVTLEDREVSAFSKLTLAERDQALLALVSSQEKGLPVTTKDGFANRLLEKIDGRLIALDGNPDARHGARASEVKARALLKVSREGQVRARQNLALPNDGFDSIEACSDKVAKLEKATTSDAIKALVEPNFESMAVVLWPSIIGSANELGKQCRIEQEQLAILKELKPERSYFLDRAVTAYEVQESAIKSADDKAKALKSAMTTAAKDLAAATKSKAEREALTDFSCPAASDAAVAPADPNATSAAAAGALAATAKLTTEAPATPDTEPKKTVITSASNLCKALTKLKDLGFRGRKVVAEEKIARIRDVLQAMSGITPETQSADTDSSLALIAATTRLSGALRMYQQAGKWPLLEPLIIEKQLADAQLASANAQVALEKRRLTYHAEIVTSIRSEIELLDEARYSLVNGFGELVDIRQEAPCSNKNLKRCSSYEALLSSNTRVNGVPEERAAYRAMALFAESYSVGRDRQMAAGVRLALSNYQRSYILSEEAVASWTALLNTPVDLLRQYHAGGITTDDVAPVISILQTIGIFGIADRVK</sequence>
<feature type="signal peptide" evidence="1">
    <location>
        <begin position="1"/>
        <end position="22"/>
    </location>
</feature>
<feature type="chain" id="PRO_5021351447" evidence="1">
    <location>
        <begin position="23"/>
        <end position="594"/>
    </location>
</feature>
<reference evidence="2 3" key="1">
    <citation type="submission" date="2019-06" db="EMBL/GenBank/DDBJ databases">
        <title>Complete genome sequence of Janthinobacterium sp. SNU WT3 isolated from diseased rainbow trout.</title>
        <authorList>
            <person name="Oh W.T."/>
            <person name="Park S.C."/>
        </authorList>
    </citation>
    <scope>NUCLEOTIDE SEQUENCE [LARGE SCALE GENOMIC DNA]</scope>
    <source>
        <strain evidence="2 3">SNU WT3</strain>
    </source>
</reference>
<dbReference type="RefSeq" id="WP_141169677.1">
    <property type="nucleotide sequence ID" value="NZ_CP041185.1"/>
</dbReference>
<evidence type="ECO:0000313" key="2">
    <source>
        <dbReference type="EMBL" id="QDG70247.1"/>
    </source>
</evidence>
<keyword evidence="1" id="KW-0732">Signal</keyword>
<evidence type="ECO:0000313" key="3">
    <source>
        <dbReference type="Proteomes" id="UP000316665"/>
    </source>
</evidence>
<dbReference type="Proteomes" id="UP000316665">
    <property type="component" value="Chromosome"/>
</dbReference>
<accession>A0A4Y6RCQ4</accession>
<keyword evidence="3" id="KW-1185">Reference proteome</keyword>
<dbReference type="EMBL" id="CP041185">
    <property type="protein sequence ID" value="QDG70247.1"/>
    <property type="molecule type" value="Genomic_DNA"/>
</dbReference>
<dbReference type="KEGG" id="jas:FJQ89_07330"/>
<dbReference type="AlphaFoldDB" id="A0A4Y6RCQ4"/>
<gene>
    <name evidence="2" type="ORF">FJQ89_07330</name>
</gene>
<protein>
    <submittedName>
        <fullName evidence="2">Uncharacterized protein</fullName>
    </submittedName>
</protein>
<dbReference type="PROSITE" id="PS51257">
    <property type="entry name" value="PROKAR_LIPOPROTEIN"/>
    <property type="match status" value="1"/>
</dbReference>
<name>A0A4Y6RCQ4_9BURK</name>